<dbReference type="Pfam" id="PF10116">
    <property type="entry name" value="Host_attach"/>
    <property type="match status" value="1"/>
</dbReference>
<keyword evidence="3" id="KW-1185">Reference proteome</keyword>
<gene>
    <name evidence="2" type="ORF">Q7A36_09230</name>
</gene>
<organism evidence="2 3">
    <name type="scientific">Paracraurococcus lichenis</name>
    <dbReference type="NCBI Taxonomy" id="3064888"/>
    <lineage>
        <taxon>Bacteria</taxon>
        <taxon>Pseudomonadati</taxon>
        <taxon>Pseudomonadota</taxon>
        <taxon>Alphaproteobacteria</taxon>
        <taxon>Acetobacterales</taxon>
        <taxon>Roseomonadaceae</taxon>
        <taxon>Paracraurococcus</taxon>
    </lineage>
</organism>
<feature type="compositionally biased region" description="Basic and acidic residues" evidence="1">
    <location>
        <begin position="53"/>
        <end position="81"/>
    </location>
</feature>
<evidence type="ECO:0000256" key="1">
    <source>
        <dbReference type="SAM" id="MobiDB-lite"/>
    </source>
</evidence>
<reference evidence="2 3" key="1">
    <citation type="submission" date="2023-08" db="EMBL/GenBank/DDBJ databases">
        <title>The draft genome sequence of Paracraurococcus sp. LOR1-02.</title>
        <authorList>
            <person name="Kingkaew E."/>
            <person name="Tanasupawat S."/>
        </authorList>
    </citation>
    <scope>NUCLEOTIDE SEQUENCE [LARGE SCALE GENOMIC DNA]</scope>
    <source>
        <strain evidence="2 3">LOR1-02</strain>
    </source>
</reference>
<name>A0ABT9DXL3_9PROT</name>
<dbReference type="EMBL" id="JAUTWS010000007">
    <property type="protein sequence ID" value="MDO9708525.1"/>
    <property type="molecule type" value="Genomic_DNA"/>
</dbReference>
<dbReference type="InterPro" id="IPR019291">
    <property type="entry name" value="Host_attachment_protein"/>
</dbReference>
<accession>A0ABT9DXL3</accession>
<feature type="region of interest" description="Disordered" evidence="1">
    <location>
        <begin position="52"/>
        <end position="88"/>
    </location>
</feature>
<evidence type="ECO:0000313" key="2">
    <source>
        <dbReference type="EMBL" id="MDO9708525.1"/>
    </source>
</evidence>
<proteinExistence type="predicted"/>
<protein>
    <submittedName>
        <fullName evidence="2">Host attachment protein</fullName>
    </submittedName>
</protein>
<dbReference type="Proteomes" id="UP001243009">
    <property type="component" value="Unassembled WGS sequence"/>
</dbReference>
<comment type="caution">
    <text evidence="2">The sequence shown here is derived from an EMBL/GenBank/DDBJ whole genome shotgun (WGS) entry which is preliminary data.</text>
</comment>
<sequence>MASNENPSPAEPGSHRWFVVANGSRAKAYVQRIGEAGYDVIRAWDSPGMRMTSADRGEDLPEAPEGVKRVGIETEDLERSPKGNTLDPFEDVLVDDLTQALRRRELSGLYLVAPAPLLHRLTARLPTDLKQVLVAEHAGDFTQRPAADVFRHLDSLRRGEDAARA</sequence>
<dbReference type="RefSeq" id="WP_305103394.1">
    <property type="nucleotide sequence ID" value="NZ_JAUTWS010000007.1"/>
</dbReference>
<evidence type="ECO:0000313" key="3">
    <source>
        <dbReference type="Proteomes" id="UP001243009"/>
    </source>
</evidence>